<proteinExistence type="predicted"/>
<organism evidence="2 3">
    <name type="scientific">Cylicostephanus goldi</name>
    <name type="common">Nematode worm</name>
    <dbReference type="NCBI Taxonomy" id="71465"/>
    <lineage>
        <taxon>Eukaryota</taxon>
        <taxon>Metazoa</taxon>
        <taxon>Ecdysozoa</taxon>
        <taxon>Nematoda</taxon>
        <taxon>Chromadorea</taxon>
        <taxon>Rhabditida</taxon>
        <taxon>Rhabditina</taxon>
        <taxon>Rhabditomorpha</taxon>
        <taxon>Strongyloidea</taxon>
        <taxon>Strongylidae</taxon>
        <taxon>Cylicostephanus</taxon>
    </lineage>
</organism>
<dbReference type="EMBL" id="UYRV01007540">
    <property type="protein sequence ID" value="VDK54726.1"/>
    <property type="molecule type" value="Genomic_DNA"/>
</dbReference>
<feature type="compositionally biased region" description="Basic residues" evidence="1">
    <location>
        <begin position="32"/>
        <end position="41"/>
    </location>
</feature>
<feature type="compositionally biased region" description="Basic and acidic residues" evidence="1">
    <location>
        <begin position="21"/>
        <end position="31"/>
    </location>
</feature>
<dbReference type="Proteomes" id="UP000271889">
    <property type="component" value="Unassembled WGS sequence"/>
</dbReference>
<evidence type="ECO:0000313" key="2">
    <source>
        <dbReference type="EMBL" id="VDK54726.1"/>
    </source>
</evidence>
<sequence>MRAREDVSDGQTPKRKRGRPKKSESVKSHETTKKRKRKTRVRHDSTDSTEDDEDDLVLDDDGAEEEEADEVEEPEEDPNDPEFEPNRRTSRRNRKPVKTYNTKLLLREEMSKARETFSKSRGGRGGRGRPRGGGRKSCVDLTFLEDPRRTRVTDENEFDRLLDEEVAMYEKHLPTLPPVIPDPSQRLYVVRVDSVDALANAGAGFRLMTSCVTDDMMVSLL</sequence>
<protein>
    <submittedName>
        <fullName evidence="2">Uncharacterized protein</fullName>
    </submittedName>
</protein>
<accession>A0A3P6QVM0</accession>
<evidence type="ECO:0000313" key="3">
    <source>
        <dbReference type="Proteomes" id="UP000271889"/>
    </source>
</evidence>
<keyword evidence="3" id="KW-1185">Reference proteome</keyword>
<feature type="compositionally biased region" description="Basic residues" evidence="1">
    <location>
        <begin position="121"/>
        <end position="134"/>
    </location>
</feature>
<name>A0A3P6QVM0_CYLGO</name>
<evidence type="ECO:0000256" key="1">
    <source>
        <dbReference type="SAM" id="MobiDB-lite"/>
    </source>
</evidence>
<reference evidence="2 3" key="1">
    <citation type="submission" date="2018-11" db="EMBL/GenBank/DDBJ databases">
        <authorList>
            <consortium name="Pathogen Informatics"/>
        </authorList>
    </citation>
    <scope>NUCLEOTIDE SEQUENCE [LARGE SCALE GENOMIC DNA]</scope>
</reference>
<feature type="region of interest" description="Disordered" evidence="1">
    <location>
        <begin position="1"/>
        <end position="138"/>
    </location>
</feature>
<dbReference type="AlphaFoldDB" id="A0A3P6QVM0"/>
<feature type="compositionally biased region" description="Acidic residues" evidence="1">
    <location>
        <begin position="47"/>
        <end position="83"/>
    </location>
</feature>
<feature type="compositionally biased region" description="Basic and acidic residues" evidence="1">
    <location>
        <begin position="105"/>
        <end position="118"/>
    </location>
</feature>
<gene>
    <name evidence="2" type="ORF">CGOC_LOCUS3090</name>
</gene>
<feature type="compositionally biased region" description="Basic residues" evidence="1">
    <location>
        <begin position="88"/>
        <end position="97"/>
    </location>
</feature>
<dbReference type="OrthoDB" id="5805083at2759"/>